<dbReference type="OrthoDB" id="10339233at2759"/>
<dbReference type="AlphaFoldDB" id="M1VBR3"/>
<feature type="transmembrane region" description="Helical" evidence="2">
    <location>
        <begin position="535"/>
        <end position="558"/>
    </location>
</feature>
<dbReference type="HOGENOM" id="CLU_276992_0_0_1"/>
<gene>
    <name evidence="3" type="ORF">CYME_CMH140C</name>
</gene>
<accession>M1VBR3</accession>
<proteinExistence type="predicted"/>
<keyword evidence="4" id="KW-1185">Reference proteome</keyword>
<feature type="transmembrane region" description="Helical" evidence="2">
    <location>
        <begin position="651"/>
        <end position="674"/>
    </location>
</feature>
<dbReference type="EMBL" id="AP006490">
    <property type="protein sequence ID" value="BAM79812.1"/>
    <property type="molecule type" value="Genomic_DNA"/>
</dbReference>
<evidence type="ECO:0000256" key="1">
    <source>
        <dbReference type="SAM" id="MobiDB-lite"/>
    </source>
</evidence>
<feature type="transmembrane region" description="Helical" evidence="2">
    <location>
        <begin position="983"/>
        <end position="999"/>
    </location>
</feature>
<feature type="region of interest" description="Disordered" evidence="1">
    <location>
        <begin position="199"/>
        <end position="237"/>
    </location>
</feature>
<feature type="transmembrane region" description="Helical" evidence="2">
    <location>
        <begin position="921"/>
        <end position="939"/>
    </location>
</feature>
<keyword evidence="2" id="KW-1133">Transmembrane helix</keyword>
<reference evidence="3 4" key="1">
    <citation type="journal article" date="2004" name="Nature">
        <title>Genome sequence of the ultrasmall unicellular red alga Cyanidioschyzon merolae 10D.</title>
        <authorList>
            <person name="Matsuzaki M."/>
            <person name="Misumi O."/>
            <person name="Shin-i T."/>
            <person name="Maruyama S."/>
            <person name="Takahara M."/>
            <person name="Miyagishima S."/>
            <person name="Mori T."/>
            <person name="Nishida K."/>
            <person name="Yagisawa F."/>
            <person name="Nishida K."/>
            <person name="Yoshida Y."/>
            <person name="Nishimura Y."/>
            <person name="Nakao S."/>
            <person name="Kobayashi T."/>
            <person name="Momoyama Y."/>
            <person name="Higashiyama T."/>
            <person name="Minoda A."/>
            <person name="Sano M."/>
            <person name="Nomoto H."/>
            <person name="Oishi K."/>
            <person name="Hayashi H."/>
            <person name="Ohta F."/>
            <person name="Nishizaka S."/>
            <person name="Haga S."/>
            <person name="Miura S."/>
            <person name="Morishita T."/>
            <person name="Kabeya Y."/>
            <person name="Terasawa K."/>
            <person name="Suzuki Y."/>
            <person name="Ishii Y."/>
            <person name="Asakawa S."/>
            <person name="Takano H."/>
            <person name="Ohta N."/>
            <person name="Kuroiwa H."/>
            <person name="Tanaka K."/>
            <person name="Shimizu N."/>
            <person name="Sugano S."/>
            <person name="Sato N."/>
            <person name="Nozaki H."/>
            <person name="Ogasawara N."/>
            <person name="Kohara Y."/>
            <person name="Kuroiwa T."/>
        </authorList>
    </citation>
    <scope>NUCLEOTIDE SEQUENCE [LARGE SCALE GENOMIC DNA]</scope>
    <source>
        <strain evidence="3 4">10D</strain>
    </source>
</reference>
<feature type="compositionally biased region" description="Low complexity" evidence="1">
    <location>
        <begin position="8"/>
        <end position="17"/>
    </location>
</feature>
<evidence type="ECO:0000256" key="2">
    <source>
        <dbReference type="SAM" id="Phobius"/>
    </source>
</evidence>
<keyword evidence="2" id="KW-0472">Membrane</keyword>
<sequence>MPDQVETASSSGKSSEAASHRRVTSWLTSSIRRSATTVASQAMSFHWHRSHGEPSAKVVADAPPPERQRLFRIVGTPMHFQLPTGYKQALAELLYAAALMRTTQSSERHDGIVTEQDVSWFLRSRYRIKAFALEKQHQEEENLLRFADTEALFELVKRCQLLESERSFEAWRDQAAATTPPNHDSTLILDTTVVTQRAQSPVASSRIEDEEAAPQTNKGDACAGERTGHPEPETMPPTNPELDLAEIAAELFGPELWRCSLWHSRMQAAASGMRNRVSIEHTFDINDDLEVPDVAIRLAFEALAGGDEDAVLTPERLRAYMYRVGEKSLIPLVGLLFAEIGSDKCDLDTFRSLLVADYFELASIHGGRGGADGFYVTESDGVGTATYFDDCDAAFEAFTGVELERDIPISELAIIREVAESGGSVALVPGEETLLTMTDFHSGCHDAETAEPTPEASTLTPEPSSTVSSGASTPQHRKSDNDEHRLRSRGKSFAQTTSKQLRKQAQRVVDVGMRMVRDSQKVLDMVLDDARSLSYTMLVFLFFILTVVTYGIALLYVVDLAWKCSSTVCVMARVGYSWIMTLLLSVIVGLIILVPLNMVNCRLSTPMSALISAWVTIVSTFVPFFVTWFLVRINWGSSEFSRLRTDLRSGPYSALMIVTTIFGGICLFYQAYLAMVQSALFRTRIPWFRSSSRWIRRPRFQRVSEQLLPWGRRKTLMLMREAISLHEKMRRAEDLGDLSVFVELGQPRENFLQYAKRKFLYACESNRLIWTGRLLEKEGIVVPARIQIAQILQVILSCASFAGLIWFATFIVNVGWVVRGTRISPTPWVVYVSFSVGAVAGLVVTLAESFMMPGNYRKLNHAYRSGRYSLVDREFMVNKNKLHRVSFVVGMSAWCTLWGFALTAIVIGGSLFLLTWSRSRVIALGIALTWLATGVISITKNTLGYWMLNRMVATQLYRRRVFAFILTDIGESAWILASGIWWVIGRVVIYLLLFALYIGRIDSNPWRKKLSVLDGFTAAFTTVALAYDAHHHPFVNRLCTLLLLRACAWRQRDSNHERTKASAKMVTPNRTGNGVASGAVAEDAASGGIPYTSPGTRAAHPPMAPIWRLLLVLALMPDMVWYRARTRIHSAMERRQVQQAEQKASPA</sequence>
<dbReference type="Gramene" id="CMH140CT">
    <property type="protein sequence ID" value="CMH140CT"/>
    <property type="gene ID" value="CMH140C"/>
</dbReference>
<feature type="transmembrane region" description="Helical" evidence="2">
    <location>
        <begin position="885"/>
        <end position="915"/>
    </location>
</feature>
<feature type="transmembrane region" description="Helical" evidence="2">
    <location>
        <begin position="578"/>
        <end position="599"/>
    </location>
</feature>
<name>M1VBR3_CYAM1</name>
<evidence type="ECO:0000313" key="3">
    <source>
        <dbReference type="EMBL" id="BAM79812.1"/>
    </source>
</evidence>
<organism evidence="3 4">
    <name type="scientific">Cyanidioschyzon merolae (strain NIES-3377 / 10D)</name>
    <name type="common">Unicellular red alga</name>
    <dbReference type="NCBI Taxonomy" id="280699"/>
    <lineage>
        <taxon>Eukaryota</taxon>
        <taxon>Rhodophyta</taxon>
        <taxon>Bangiophyceae</taxon>
        <taxon>Cyanidiales</taxon>
        <taxon>Cyanidiaceae</taxon>
        <taxon>Cyanidioschyzon</taxon>
    </lineage>
</organism>
<dbReference type="RefSeq" id="XP_005536098.1">
    <property type="nucleotide sequence ID" value="XM_005536041.1"/>
</dbReference>
<evidence type="ECO:0000313" key="4">
    <source>
        <dbReference type="Proteomes" id="UP000007014"/>
    </source>
</evidence>
<reference evidence="3 4" key="2">
    <citation type="journal article" date="2007" name="BMC Biol.">
        <title>A 100%-complete sequence reveals unusually simple genomic features in the hot-spring red alga Cyanidioschyzon merolae.</title>
        <authorList>
            <person name="Nozaki H."/>
            <person name="Takano H."/>
            <person name="Misumi O."/>
            <person name="Terasawa K."/>
            <person name="Matsuzaki M."/>
            <person name="Maruyama S."/>
            <person name="Nishida K."/>
            <person name="Yagisawa F."/>
            <person name="Yoshida Y."/>
            <person name="Fujiwara T."/>
            <person name="Takio S."/>
            <person name="Tamura K."/>
            <person name="Chung S.J."/>
            <person name="Nakamura S."/>
            <person name="Kuroiwa H."/>
            <person name="Tanaka K."/>
            <person name="Sato N."/>
            <person name="Kuroiwa T."/>
        </authorList>
    </citation>
    <scope>NUCLEOTIDE SEQUENCE [LARGE SCALE GENOMIC DNA]</scope>
    <source>
        <strain evidence="3 4">10D</strain>
    </source>
</reference>
<feature type="compositionally biased region" description="Polar residues" evidence="1">
    <location>
        <begin position="455"/>
        <end position="474"/>
    </location>
</feature>
<feature type="region of interest" description="Disordered" evidence="1">
    <location>
        <begin position="444"/>
        <end position="501"/>
    </location>
</feature>
<feature type="transmembrane region" description="Helical" evidence="2">
    <location>
        <begin position="794"/>
        <end position="816"/>
    </location>
</feature>
<feature type="transmembrane region" description="Helical" evidence="2">
    <location>
        <begin position="828"/>
        <end position="847"/>
    </location>
</feature>
<dbReference type="KEGG" id="cme:CYME_CMH140C"/>
<protein>
    <submittedName>
        <fullName evidence="3">Uncharacterized protein</fullName>
    </submittedName>
</protein>
<feature type="region of interest" description="Disordered" evidence="1">
    <location>
        <begin position="1"/>
        <end position="23"/>
    </location>
</feature>
<dbReference type="GeneID" id="16993605"/>
<keyword evidence="2" id="KW-0812">Transmembrane</keyword>
<feature type="transmembrane region" description="Helical" evidence="2">
    <location>
        <begin position="611"/>
        <end position="631"/>
    </location>
</feature>
<dbReference type="Proteomes" id="UP000007014">
    <property type="component" value="Chromosome 8"/>
</dbReference>